<dbReference type="Gene3D" id="3.30.450.20">
    <property type="entry name" value="PAS domain"/>
    <property type="match status" value="1"/>
</dbReference>
<dbReference type="EC" id="2.7.13.3" evidence="2"/>
<feature type="transmembrane region" description="Helical" evidence="8">
    <location>
        <begin position="71"/>
        <end position="92"/>
    </location>
</feature>
<evidence type="ECO:0000313" key="11">
    <source>
        <dbReference type="Proteomes" id="UP000011560"/>
    </source>
</evidence>
<dbReference type="InterPro" id="IPR035965">
    <property type="entry name" value="PAS-like_dom_sf"/>
</dbReference>
<protein>
    <recommendedName>
        <fullName evidence="2">histidine kinase</fullName>
        <ecNumber evidence="2">2.7.13.3</ecNumber>
    </recommendedName>
</protein>
<dbReference type="PANTHER" id="PTHR43711">
    <property type="entry name" value="TWO-COMPONENT HISTIDINE KINASE"/>
    <property type="match status" value="1"/>
</dbReference>
<evidence type="ECO:0000256" key="7">
    <source>
        <dbReference type="SAM" id="MobiDB-lite"/>
    </source>
</evidence>
<dbReference type="Proteomes" id="UP000011560">
    <property type="component" value="Unassembled WGS sequence"/>
</dbReference>
<feature type="domain" description="Histidine kinase" evidence="9">
    <location>
        <begin position="351"/>
        <end position="595"/>
    </location>
</feature>
<feature type="compositionally biased region" description="Polar residues" evidence="7">
    <location>
        <begin position="464"/>
        <end position="485"/>
    </location>
</feature>
<dbReference type="InterPro" id="IPR003594">
    <property type="entry name" value="HATPase_dom"/>
</dbReference>
<accession>M0BDD8</accession>
<dbReference type="PRINTS" id="PR00344">
    <property type="entry name" value="BCTRLSENSOR"/>
</dbReference>
<dbReference type="InterPro" id="IPR003661">
    <property type="entry name" value="HisK_dim/P_dom"/>
</dbReference>
<keyword evidence="8" id="KW-0472">Membrane</keyword>
<dbReference type="Pfam" id="PF00512">
    <property type="entry name" value="HisKA"/>
    <property type="match status" value="1"/>
</dbReference>
<keyword evidence="11" id="KW-1185">Reference proteome</keyword>
<dbReference type="CDD" id="cd00082">
    <property type="entry name" value="HisKA"/>
    <property type="match status" value="1"/>
</dbReference>
<keyword evidence="4" id="KW-0808">Transferase</keyword>
<dbReference type="Pfam" id="PF16927">
    <property type="entry name" value="HisKA_7TM"/>
    <property type="match status" value="1"/>
</dbReference>
<dbReference type="GO" id="GO:0000155">
    <property type="term" value="F:phosphorelay sensor kinase activity"/>
    <property type="evidence" value="ECO:0007669"/>
    <property type="project" value="InterPro"/>
</dbReference>
<dbReference type="STRING" id="1227490.C479_13303"/>
<dbReference type="Gene3D" id="3.30.565.10">
    <property type="entry name" value="Histidine kinase-like ATPase, C-terminal domain"/>
    <property type="match status" value="1"/>
</dbReference>
<dbReference type="Gene3D" id="1.10.287.130">
    <property type="match status" value="1"/>
</dbReference>
<dbReference type="InterPro" id="IPR031621">
    <property type="entry name" value="HisKA_7TM"/>
</dbReference>
<evidence type="ECO:0000256" key="5">
    <source>
        <dbReference type="ARBA" id="ARBA00022777"/>
    </source>
</evidence>
<evidence type="ECO:0000259" key="9">
    <source>
        <dbReference type="PROSITE" id="PS50109"/>
    </source>
</evidence>
<dbReference type="SMART" id="SM00388">
    <property type="entry name" value="HisKA"/>
    <property type="match status" value="1"/>
</dbReference>
<comment type="catalytic activity">
    <reaction evidence="1">
        <text>ATP + protein L-histidine = ADP + protein N-phospho-L-histidine.</text>
        <dbReference type="EC" id="2.7.13.3"/>
    </reaction>
</comment>
<evidence type="ECO:0000256" key="4">
    <source>
        <dbReference type="ARBA" id="ARBA00022679"/>
    </source>
</evidence>
<dbReference type="PATRIC" id="fig|1227490.4.peg.2704"/>
<proteinExistence type="predicted"/>
<evidence type="ECO:0000256" key="6">
    <source>
        <dbReference type="ARBA" id="ARBA00023012"/>
    </source>
</evidence>
<dbReference type="AlphaFoldDB" id="M0BDD8"/>
<evidence type="ECO:0000256" key="3">
    <source>
        <dbReference type="ARBA" id="ARBA00022553"/>
    </source>
</evidence>
<evidence type="ECO:0000256" key="8">
    <source>
        <dbReference type="SAM" id="Phobius"/>
    </source>
</evidence>
<gene>
    <name evidence="10" type="ORF">C479_13303</name>
</gene>
<feature type="region of interest" description="Disordered" evidence="7">
    <location>
        <begin position="463"/>
        <end position="519"/>
    </location>
</feature>
<evidence type="ECO:0000313" key="10">
    <source>
        <dbReference type="EMBL" id="ELZ08318.1"/>
    </source>
</evidence>
<dbReference type="InterPro" id="IPR036097">
    <property type="entry name" value="HisK_dim/P_sf"/>
</dbReference>
<sequence>MTGFQYTSRVLWFGYVVLFSVAAIVCFVSVRRVDRIEDPDSRRGLRAMLVISGLWAAAHVGYIAAPTPTLQYWFYVGGLVVGPATVGAWLYFCSAYTGRSLHRNTRIRQVAVGVYLVVVSIKVTNPIHGLYFTASPSASPFPHLLVQHEPLYWITMGLAYALAFIGFFMLYELFLEVSYDTAALFGVVLLSGLPILIDVGSVTTNRFVEFTYQPLGVAAFAIGVFYVYIDRFQTINLTGETDEPMILLDETDRIRDYNRAARTLYPELRGTNGVPLESVLPSIFETLDATDAILEIERDGTTSYYRLTTNPFSASGEQLGRMLTLTDITRREQYRQRLEQQNDRLDQFASIISHDLRNPMMVAKARIEFAVEEGDISHLQSADEALDRMDELIEDVLLLAREGQQIDEPVPVDVASVAEKSWEMVETTGATLQLDEPLDRTVDADPARLQQLFENLFRNCVEHGSTSPASSARQNTVEHSLTSRSEPVGSEDGVEHGSTSSRSLTEDQLERGGRDISVTVGPLPAGTGFYVEDTGTGIPAAIRDEIFDPGFTTNEVGTGFGLAIVTEIVQAHGWDIRTMEGATGGARFEIQTASN</sequence>
<evidence type="ECO:0000256" key="1">
    <source>
        <dbReference type="ARBA" id="ARBA00000085"/>
    </source>
</evidence>
<dbReference type="Pfam" id="PF02518">
    <property type="entry name" value="HATPase_c"/>
    <property type="match status" value="1"/>
</dbReference>
<name>M0BDD8_9EURY</name>
<organism evidence="10 11">
    <name type="scientific">Halovivax asiaticus JCM 14624</name>
    <dbReference type="NCBI Taxonomy" id="1227490"/>
    <lineage>
        <taxon>Archaea</taxon>
        <taxon>Methanobacteriati</taxon>
        <taxon>Methanobacteriota</taxon>
        <taxon>Stenosarchaea group</taxon>
        <taxon>Halobacteria</taxon>
        <taxon>Halobacteriales</taxon>
        <taxon>Natrialbaceae</taxon>
        <taxon>Halovivax</taxon>
    </lineage>
</organism>
<feature type="transmembrane region" description="Helical" evidence="8">
    <location>
        <begin position="12"/>
        <end position="33"/>
    </location>
</feature>
<feature type="transmembrane region" description="Helical" evidence="8">
    <location>
        <begin position="112"/>
        <end position="131"/>
    </location>
</feature>
<feature type="compositionally biased region" description="Basic and acidic residues" evidence="7">
    <location>
        <begin position="504"/>
        <end position="514"/>
    </location>
</feature>
<dbReference type="PANTHER" id="PTHR43711:SF1">
    <property type="entry name" value="HISTIDINE KINASE 1"/>
    <property type="match status" value="1"/>
</dbReference>
<comment type="caution">
    <text evidence="10">The sequence shown here is derived from an EMBL/GenBank/DDBJ whole genome shotgun (WGS) entry which is preliminary data.</text>
</comment>
<keyword evidence="5 10" id="KW-0418">Kinase</keyword>
<dbReference type="SUPFAM" id="SSF55874">
    <property type="entry name" value="ATPase domain of HSP90 chaperone/DNA topoisomerase II/histidine kinase"/>
    <property type="match status" value="1"/>
</dbReference>
<keyword evidence="8" id="KW-0812">Transmembrane</keyword>
<dbReference type="InterPro" id="IPR004358">
    <property type="entry name" value="Sig_transdc_His_kin-like_C"/>
</dbReference>
<dbReference type="PROSITE" id="PS50109">
    <property type="entry name" value="HIS_KIN"/>
    <property type="match status" value="1"/>
</dbReference>
<feature type="transmembrane region" description="Helical" evidence="8">
    <location>
        <begin position="151"/>
        <end position="171"/>
    </location>
</feature>
<dbReference type="SUPFAM" id="SSF47384">
    <property type="entry name" value="Homodimeric domain of signal transducing histidine kinase"/>
    <property type="match status" value="1"/>
</dbReference>
<keyword evidence="8" id="KW-1133">Transmembrane helix</keyword>
<dbReference type="InterPro" id="IPR005467">
    <property type="entry name" value="His_kinase_dom"/>
</dbReference>
<keyword evidence="6" id="KW-0902">Two-component regulatory system</keyword>
<feature type="transmembrane region" description="Helical" evidence="8">
    <location>
        <begin position="210"/>
        <end position="229"/>
    </location>
</feature>
<dbReference type="RefSeq" id="WP_007703507.1">
    <property type="nucleotide sequence ID" value="NZ_AOIQ01000021.1"/>
</dbReference>
<dbReference type="SMART" id="SM00387">
    <property type="entry name" value="HATPase_c"/>
    <property type="match status" value="1"/>
</dbReference>
<feature type="transmembrane region" description="Helical" evidence="8">
    <location>
        <begin position="183"/>
        <end position="204"/>
    </location>
</feature>
<evidence type="ECO:0000256" key="2">
    <source>
        <dbReference type="ARBA" id="ARBA00012438"/>
    </source>
</evidence>
<dbReference type="InterPro" id="IPR050736">
    <property type="entry name" value="Sensor_HK_Regulatory"/>
</dbReference>
<dbReference type="SUPFAM" id="SSF55785">
    <property type="entry name" value="PYP-like sensor domain (PAS domain)"/>
    <property type="match status" value="1"/>
</dbReference>
<keyword evidence="3" id="KW-0597">Phosphoprotein</keyword>
<reference evidence="10 11" key="1">
    <citation type="journal article" date="2014" name="PLoS Genet.">
        <title>Phylogenetically driven sequencing of extremely halophilic archaea reveals strategies for static and dynamic osmo-response.</title>
        <authorList>
            <person name="Becker E.A."/>
            <person name="Seitzer P.M."/>
            <person name="Tritt A."/>
            <person name="Larsen D."/>
            <person name="Krusor M."/>
            <person name="Yao A.I."/>
            <person name="Wu D."/>
            <person name="Madern D."/>
            <person name="Eisen J.A."/>
            <person name="Darling A.E."/>
            <person name="Facciotti M.T."/>
        </authorList>
    </citation>
    <scope>NUCLEOTIDE SEQUENCE [LARGE SCALE GENOMIC DNA]</scope>
    <source>
        <strain evidence="10 11">JCM 14624</strain>
    </source>
</reference>
<dbReference type="EMBL" id="AOIQ01000021">
    <property type="protein sequence ID" value="ELZ08318.1"/>
    <property type="molecule type" value="Genomic_DNA"/>
</dbReference>
<feature type="transmembrane region" description="Helical" evidence="8">
    <location>
        <begin position="45"/>
        <end position="65"/>
    </location>
</feature>
<dbReference type="InterPro" id="IPR036890">
    <property type="entry name" value="HATPase_C_sf"/>
</dbReference>